<organism evidence="2 3">
    <name type="scientific">Candidatus Scatousia excrementipullorum</name>
    <dbReference type="NCBI Taxonomy" id="2840936"/>
    <lineage>
        <taxon>Bacteria</taxon>
        <taxon>Candidatus Scatousia</taxon>
    </lineage>
</organism>
<accession>A0A9D9H065</accession>
<name>A0A9D9H065_9BACT</name>
<reference evidence="2" key="2">
    <citation type="journal article" date="2021" name="PeerJ">
        <title>Extensive microbial diversity within the chicken gut microbiome revealed by metagenomics and culture.</title>
        <authorList>
            <person name="Gilroy R."/>
            <person name="Ravi A."/>
            <person name="Getino M."/>
            <person name="Pursley I."/>
            <person name="Horton D.L."/>
            <person name="Alikhan N.F."/>
            <person name="Baker D."/>
            <person name="Gharbi K."/>
            <person name="Hall N."/>
            <person name="Watson M."/>
            <person name="Adriaenssens E.M."/>
            <person name="Foster-Nyarko E."/>
            <person name="Jarju S."/>
            <person name="Secka A."/>
            <person name="Antonio M."/>
            <person name="Oren A."/>
            <person name="Chaudhuri R.R."/>
            <person name="La Ragione R."/>
            <person name="Hildebrand F."/>
            <person name="Pallen M.J."/>
        </authorList>
    </citation>
    <scope>NUCLEOTIDE SEQUENCE</scope>
    <source>
        <strain evidence="2">10192</strain>
    </source>
</reference>
<dbReference type="InterPro" id="IPR025480">
    <property type="entry name" value="DUF4330"/>
</dbReference>
<evidence type="ECO:0000313" key="2">
    <source>
        <dbReference type="EMBL" id="MBO8431359.1"/>
    </source>
</evidence>
<evidence type="ECO:0000256" key="1">
    <source>
        <dbReference type="SAM" id="Phobius"/>
    </source>
</evidence>
<protein>
    <submittedName>
        <fullName evidence="2">DUF4330 domain-containing protein</fullName>
    </submittedName>
</protein>
<proteinExistence type="predicted"/>
<dbReference type="AlphaFoldDB" id="A0A9D9H065"/>
<keyword evidence="1" id="KW-0472">Membrane</keyword>
<sequence length="189" mass="21180">MEILKKIRTVDFIIVAGIIIALIVGFFTFKHFRQTADKQIEATSQISFDVFIRGITYTGSDMPIHKGDKTFISIRNVPYSDLEITNVKIKRRQMALPAIMSSNDKKFNITIVEDPAMEHLYDIMVTVTDTAKITKDGAVVGGNKIKMGLPITLEGKDYKFNGTVSNVQLVHYDSENQMGADINTTDDIQ</sequence>
<dbReference type="Pfam" id="PF14221">
    <property type="entry name" value="DUF4330"/>
    <property type="match status" value="1"/>
</dbReference>
<dbReference type="EMBL" id="JADIND010000186">
    <property type="protein sequence ID" value="MBO8431359.1"/>
    <property type="molecule type" value="Genomic_DNA"/>
</dbReference>
<keyword evidence="1" id="KW-0812">Transmembrane</keyword>
<feature type="transmembrane region" description="Helical" evidence="1">
    <location>
        <begin position="12"/>
        <end position="29"/>
    </location>
</feature>
<keyword evidence="1" id="KW-1133">Transmembrane helix</keyword>
<reference evidence="2" key="1">
    <citation type="submission" date="2020-10" db="EMBL/GenBank/DDBJ databases">
        <authorList>
            <person name="Gilroy R."/>
        </authorList>
    </citation>
    <scope>NUCLEOTIDE SEQUENCE</scope>
    <source>
        <strain evidence="2">10192</strain>
    </source>
</reference>
<evidence type="ECO:0000313" key="3">
    <source>
        <dbReference type="Proteomes" id="UP000823632"/>
    </source>
</evidence>
<dbReference type="Proteomes" id="UP000823632">
    <property type="component" value="Unassembled WGS sequence"/>
</dbReference>
<gene>
    <name evidence="2" type="ORF">IAC76_08240</name>
</gene>
<comment type="caution">
    <text evidence="2">The sequence shown here is derived from an EMBL/GenBank/DDBJ whole genome shotgun (WGS) entry which is preliminary data.</text>
</comment>